<keyword evidence="6" id="KW-0472">Membrane</keyword>
<protein>
    <recommendedName>
        <fullName evidence="9">Homeobox domain-containing protein</fullName>
    </recommendedName>
</protein>
<dbReference type="GO" id="GO:0003700">
    <property type="term" value="F:DNA-binding transcription factor activity"/>
    <property type="evidence" value="ECO:0007669"/>
    <property type="project" value="InterPro"/>
</dbReference>
<evidence type="ECO:0000313" key="8">
    <source>
        <dbReference type="Proteomes" id="UP000276834"/>
    </source>
</evidence>
<evidence type="ECO:0000256" key="6">
    <source>
        <dbReference type="SAM" id="Phobius"/>
    </source>
</evidence>
<keyword evidence="3" id="KW-0238">DNA-binding</keyword>
<dbReference type="EMBL" id="QUSF01010832">
    <property type="protein sequence ID" value="RLV62118.1"/>
    <property type="molecule type" value="Genomic_DNA"/>
</dbReference>
<dbReference type="AlphaFoldDB" id="A0A3L8Q4K2"/>
<evidence type="ECO:0008006" key="9">
    <source>
        <dbReference type="Google" id="ProtNLM"/>
    </source>
</evidence>
<evidence type="ECO:0000256" key="3">
    <source>
        <dbReference type="ARBA" id="ARBA00023125"/>
    </source>
</evidence>
<evidence type="ECO:0000256" key="2">
    <source>
        <dbReference type="ARBA" id="ARBA00022473"/>
    </source>
</evidence>
<keyword evidence="2" id="KW-0217">Developmental protein</keyword>
<accession>A0A3L8Q4K2</accession>
<keyword evidence="6" id="KW-1133">Transmembrane helix</keyword>
<reference evidence="7 8" key="1">
    <citation type="journal article" date="2018" name="Proc. R. Soc. B">
        <title>A non-coding region near Follistatin controls head colour polymorphism in the Gouldian finch.</title>
        <authorList>
            <person name="Toomey M.B."/>
            <person name="Marques C.I."/>
            <person name="Andrade P."/>
            <person name="Araujo P.M."/>
            <person name="Sabatino S."/>
            <person name="Gazda M.A."/>
            <person name="Afonso S."/>
            <person name="Lopes R.J."/>
            <person name="Corbo J.C."/>
            <person name="Carneiro M."/>
        </authorList>
    </citation>
    <scope>NUCLEOTIDE SEQUENCE [LARGE SCALE GENOMIC DNA]</scope>
    <source>
        <strain evidence="7">Red01</strain>
        <tissue evidence="7">Muscle</tissue>
    </source>
</reference>
<proteinExistence type="predicted"/>
<keyword evidence="8" id="KW-1185">Reference proteome</keyword>
<keyword evidence="4" id="KW-0371">Homeobox</keyword>
<comment type="caution">
    <text evidence="7">The sequence shown here is derived from an EMBL/GenBank/DDBJ whole genome shotgun (WGS) entry which is preliminary data.</text>
</comment>
<evidence type="ECO:0000256" key="5">
    <source>
        <dbReference type="ARBA" id="ARBA00023242"/>
    </source>
</evidence>
<dbReference type="InterPro" id="IPR001827">
    <property type="entry name" value="Homeobox_Antennapedia_CS"/>
</dbReference>
<evidence type="ECO:0000256" key="1">
    <source>
        <dbReference type="ARBA" id="ARBA00004123"/>
    </source>
</evidence>
<evidence type="ECO:0000256" key="4">
    <source>
        <dbReference type="ARBA" id="ARBA00023155"/>
    </source>
</evidence>
<evidence type="ECO:0000313" key="7">
    <source>
        <dbReference type="EMBL" id="RLV62118.1"/>
    </source>
</evidence>
<comment type="subcellular location">
    <subcellularLocation>
        <location evidence="1">Nucleus</location>
    </subcellularLocation>
</comment>
<sequence length="160" mass="17086">MNSYFSNASLPCHLGGGQEVLPNVAALNSGYDAVRHFGGYGAAVAQNRLYSAPFYAPQDSAVVFGSGRPPYEYGSGAFYQDKEALGSCRQNSLGAPGAPNAAAAAQDFAGEQSRAAPAEQKAGIQIYPWMQRVNSHSGEFWVFYLILFYFIYPPARGALG</sequence>
<keyword evidence="6" id="KW-0812">Transmembrane</keyword>
<dbReference type="PROSITE" id="PS00032">
    <property type="entry name" value="ANTENNAPEDIA"/>
    <property type="match status" value="1"/>
</dbReference>
<name>A0A3L8Q4K2_CHLGU</name>
<keyword evidence="5" id="KW-0539">Nucleus</keyword>
<organism evidence="7 8">
    <name type="scientific">Chloebia gouldiae</name>
    <name type="common">Gouldian finch</name>
    <name type="synonym">Erythrura gouldiae</name>
    <dbReference type="NCBI Taxonomy" id="44316"/>
    <lineage>
        <taxon>Eukaryota</taxon>
        <taxon>Metazoa</taxon>
        <taxon>Chordata</taxon>
        <taxon>Craniata</taxon>
        <taxon>Vertebrata</taxon>
        <taxon>Euteleostomi</taxon>
        <taxon>Archelosauria</taxon>
        <taxon>Archosauria</taxon>
        <taxon>Dinosauria</taxon>
        <taxon>Saurischia</taxon>
        <taxon>Theropoda</taxon>
        <taxon>Coelurosauria</taxon>
        <taxon>Aves</taxon>
        <taxon>Neognathae</taxon>
        <taxon>Neoaves</taxon>
        <taxon>Telluraves</taxon>
        <taxon>Australaves</taxon>
        <taxon>Passeriformes</taxon>
        <taxon>Passeroidea</taxon>
        <taxon>Passeridae</taxon>
        <taxon>Chloebia</taxon>
    </lineage>
</organism>
<dbReference type="STRING" id="44316.ENSEGOP00005022028"/>
<dbReference type="GO" id="GO:0005634">
    <property type="term" value="C:nucleus"/>
    <property type="evidence" value="ECO:0007669"/>
    <property type="project" value="UniProtKB-SubCell"/>
</dbReference>
<feature type="transmembrane region" description="Helical" evidence="6">
    <location>
        <begin position="140"/>
        <end position="159"/>
    </location>
</feature>
<gene>
    <name evidence="7" type="ORF">DV515_00019655</name>
</gene>
<dbReference type="Proteomes" id="UP000276834">
    <property type="component" value="Unassembled WGS sequence"/>
</dbReference>
<dbReference type="OrthoDB" id="6159439at2759"/>
<dbReference type="GO" id="GO:0003677">
    <property type="term" value="F:DNA binding"/>
    <property type="evidence" value="ECO:0007669"/>
    <property type="project" value="UniProtKB-KW"/>
</dbReference>